<proteinExistence type="inferred from homology"/>
<dbReference type="InterPro" id="IPR051199">
    <property type="entry name" value="LPS_LOS_Heptosyltrfase"/>
</dbReference>
<evidence type="ECO:0000256" key="5">
    <source>
        <dbReference type="ARBA" id="ARBA00047503"/>
    </source>
</evidence>
<evidence type="ECO:0000256" key="2">
    <source>
        <dbReference type="ARBA" id="ARBA00022679"/>
    </source>
</evidence>
<comment type="similarity">
    <text evidence="3">Belongs to the glycosyltransferase 9 family.</text>
</comment>
<dbReference type="Pfam" id="PF01075">
    <property type="entry name" value="Glyco_transf_9"/>
    <property type="match status" value="1"/>
</dbReference>
<dbReference type="PANTHER" id="PTHR30160:SF7">
    <property type="entry name" value="ADP-HEPTOSE--LPS HEPTOSYLTRANSFERASE 2"/>
    <property type="match status" value="1"/>
</dbReference>
<dbReference type="SUPFAM" id="SSF53756">
    <property type="entry name" value="UDP-Glycosyltransferase/glycogen phosphorylase"/>
    <property type="match status" value="1"/>
</dbReference>
<sequence length="330" mass="33683">MARLLVRLPNWLGDALLARTMLHAVRRASPRLEVLAVGPGPLLGLLAADGLFDAVEAWPAGGAARAALARAVRAWGPDAALVLPPSFSSAWFARRCGARRRAGFAHEGRSLLLTHPLRRRARGDVHLAREYAALAACLGLGPADPPPPPPLAVPAPGAAEAEALLARVAPGDGPLALIGPGALYGPAKRWAPERFAAVGRALAGRGMRVVVCGAAAERETCRAVAEAADCPTLAGETSLAAQAALCARAALAVCNDSGLAHLAAAAGAPTVAVFGSTSSAWTAPLGARVRVVQRPPVCAPCFRRTCAIGTRCLERVAVADVLRACAEAAA</sequence>
<protein>
    <recommendedName>
        <fullName evidence="4">lipopolysaccharide heptosyltransferase II</fullName>
        <ecNumber evidence="4">2.4.99.24</ecNumber>
    </recommendedName>
</protein>
<dbReference type="GO" id="GO:0005829">
    <property type="term" value="C:cytosol"/>
    <property type="evidence" value="ECO:0007669"/>
    <property type="project" value="TreeGrafter"/>
</dbReference>
<dbReference type="CDD" id="cd03789">
    <property type="entry name" value="GT9_LPS_heptosyltransferase"/>
    <property type="match status" value="1"/>
</dbReference>
<evidence type="ECO:0000256" key="4">
    <source>
        <dbReference type="ARBA" id="ARBA00044042"/>
    </source>
</evidence>
<dbReference type="GO" id="GO:0009244">
    <property type="term" value="P:lipopolysaccharide core region biosynthetic process"/>
    <property type="evidence" value="ECO:0007669"/>
    <property type="project" value="TreeGrafter"/>
</dbReference>
<dbReference type="EMBL" id="DSQF01000012">
    <property type="protein sequence ID" value="HGZ42875.1"/>
    <property type="molecule type" value="Genomic_DNA"/>
</dbReference>
<comment type="caution">
    <text evidence="6">The sequence shown here is derived from an EMBL/GenBank/DDBJ whole genome shotgun (WGS) entry which is preliminary data.</text>
</comment>
<dbReference type="AlphaFoldDB" id="A0A832MJH1"/>
<dbReference type="InterPro" id="IPR011910">
    <property type="entry name" value="RfaF"/>
</dbReference>
<name>A0A832MJH1_UNCEI</name>
<reference evidence="6" key="1">
    <citation type="journal article" date="2020" name="mSystems">
        <title>Genome- and Community-Level Interaction Insights into Carbon Utilization and Element Cycling Functions of Hydrothermarchaeota in Hydrothermal Sediment.</title>
        <authorList>
            <person name="Zhou Z."/>
            <person name="Liu Y."/>
            <person name="Xu W."/>
            <person name="Pan J."/>
            <person name="Luo Z.H."/>
            <person name="Li M."/>
        </authorList>
    </citation>
    <scope>NUCLEOTIDE SEQUENCE [LARGE SCALE GENOMIC DNA]</scope>
    <source>
        <strain evidence="6">SpSt-381</strain>
    </source>
</reference>
<gene>
    <name evidence="6" type="primary">waaF</name>
    <name evidence="6" type="ORF">ENR23_05505</name>
</gene>
<evidence type="ECO:0000256" key="1">
    <source>
        <dbReference type="ARBA" id="ARBA00022676"/>
    </source>
</evidence>
<evidence type="ECO:0000256" key="3">
    <source>
        <dbReference type="ARBA" id="ARBA00043995"/>
    </source>
</evidence>
<keyword evidence="2 6" id="KW-0808">Transferase</keyword>
<dbReference type="PANTHER" id="PTHR30160">
    <property type="entry name" value="TETRAACYLDISACCHARIDE 4'-KINASE-RELATED"/>
    <property type="match status" value="1"/>
</dbReference>
<evidence type="ECO:0000313" key="6">
    <source>
        <dbReference type="EMBL" id="HGZ42875.1"/>
    </source>
</evidence>
<comment type="catalytic activity">
    <reaction evidence="5">
        <text>an L-alpha-D-Hep-(1-&gt;5)-[alpha-Kdo-(2-&gt;4)]-alpha-Kdo-(2-&gt;6)-lipid A + ADP-L-glycero-beta-D-manno-heptose = an L-alpha-D-Hep-(1-&gt;3)-L-alpha-D-Hep-(1-&gt;5)-[alpha-Kdo-(2-&gt;4)]-alpha-Kdo-(2-&gt;6)-lipid A + ADP + H(+)</text>
        <dbReference type="Rhea" id="RHEA:74071"/>
        <dbReference type="ChEBI" id="CHEBI:15378"/>
        <dbReference type="ChEBI" id="CHEBI:61506"/>
        <dbReference type="ChEBI" id="CHEBI:193068"/>
        <dbReference type="ChEBI" id="CHEBI:193069"/>
        <dbReference type="ChEBI" id="CHEBI:456216"/>
        <dbReference type="EC" id="2.4.99.24"/>
    </reaction>
</comment>
<dbReference type="EC" id="2.4.99.24" evidence="4"/>
<organism evidence="6">
    <name type="scientific">Eiseniibacteriota bacterium</name>
    <dbReference type="NCBI Taxonomy" id="2212470"/>
    <lineage>
        <taxon>Bacteria</taxon>
        <taxon>Candidatus Eiseniibacteriota</taxon>
    </lineage>
</organism>
<accession>A0A832MJH1</accession>
<dbReference type="NCBIfam" id="TIGR02195">
    <property type="entry name" value="heptsyl_trn_II"/>
    <property type="match status" value="1"/>
</dbReference>
<dbReference type="GO" id="GO:0008713">
    <property type="term" value="F:ADP-heptose-lipopolysaccharide heptosyltransferase activity"/>
    <property type="evidence" value="ECO:0007669"/>
    <property type="project" value="UniProtKB-EC"/>
</dbReference>
<dbReference type="Gene3D" id="3.40.50.2000">
    <property type="entry name" value="Glycogen Phosphorylase B"/>
    <property type="match status" value="2"/>
</dbReference>
<dbReference type="InterPro" id="IPR002201">
    <property type="entry name" value="Glyco_trans_9"/>
</dbReference>
<keyword evidence="1" id="KW-0328">Glycosyltransferase</keyword>